<dbReference type="Proteomes" id="UP000193811">
    <property type="component" value="Unassembled WGS sequence"/>
</dbReference>
<dbReference type="PATRIC" id="fig|451644.5.peg.5348"/>
<dbReference type="Gene3D" id="1.10.357.10">
    <property type="entry name" value="Tetracycline Repressor, domain 2"/>
    <property type="match status" value="1"/>
</dbReference>
<dbReference type="GO" id="GO:0003677">
    <property type="term" value="F:DNA binding"/>
    <property type="evidence" value="ECO:0007669"/>
    <property type="project" value="UniProtKB-UniRule"/>
</dbReference>
<dbReference type="EMBL" id="LFOD01000032">
    <property type="protein sequence ID" value="KMV15329.1"/>
    <property type="molecule type" value="Genomic_DNA"/>
</dbReference>
<reference evidence="6 8" key="2">
    <citation type="submission" date="2015-06" db="EMBL/GenBank/DDBJ databases">
        <title>Genome sequence of Mycobacterium conceptionense strain MLE.</title>
        <authorList>
            <person name="Greninger A.L."/>
            <person name="Cunningham G."/>
            <person name="Chiu C.Y."/>
            <person name="Miller S."/>
        </authorList>
    </citation>
    <scope>NUCLEOTIDE SEQUENCE [LARGE SCALE GENOMIC DNA]</scope>
    <source>
        <strain evidence="6 8">MLE</strain>
    </source>
</reference>
<keyword evidence="1 2" id="KW-0238">DNA-binding</keyword>
<evidence type="ECO:0000259" key="4">
    <source>
        <dbReference type="PROSITE" id="PS50977"/>
    </source>
</evidence>
<evidence type="ECO:0000313" key="7">
    <source>
        <dbReference type="EMBL" id="ORV26515.1"/>
    </source>
</evidence>
<evidence type="ECO:0000256" key="3">
    <source>
        <dbReference type="SAM" id="MobiDB-lite"/>
    </source>
</evidence>
<dbReference type="EMBL" id="LQOP01000016">
    <property type="protein sequence ID" value="ORV26515.1"/>
    <property type="molecule type" value="Genomic_DNA"/>
</dbReference>
<dbReference type="EMBL" id="CTEF01000001">
    <property type="protein sequence ID" value="CQD12118.1"/>
    <property type="molecule type" value="Genomic_DNA"/>
</dbReference>
<sequence>MAASGRRVGAETSKTRDALLDCVETMMLEEGYASVTYRALATKAGVTPSLVQYYFPVLDDIFIAAISRYSQRNIEYLNKILAKRTEDPLRALWEYNWDEATGALMTEFMALGNHRKTIQAEIASVTENARKIQLDALTAKFGKDARPFGNLSLPALQLLISSLPKFLNLEKGIGVQTAHAELTKVLEDYLDTVEPRPTRTKRAASGKRRTPKSGS</sequence>
<evidence type="ECO:0000313" key="9">
    <source>
        <dbReference type="Proteomes" id="UP000182227"/>
    </source>
</evidence>
<keyword evidence="10" id="KW-1185">Reference proteome</keyword>
<reference evidence="7 10" key="3">
    <citation type="submission" date="2016-01" db="EMBL/GenBank/DDBJ databases">
        <title>The new phylogeny of the genus Mycobacterium.</title>
        <authorList>
            <person name="Tarcisio F."/>
            <person name="Conor M."/>
            <person name="Antonella G."/>
            <person name="Elisabetta G."/>
            <person name="Giulia F.S."/>
            <person name="Sara T."/>
            <person name="Anna F."/>
            <person name="Clotilde B."/>
            <person name="Roberto B."/>
            <person name="Veronica D.S."/>
            <person name="Fabio R."/>
            <person name="Monica P."/>
            <person name="Olivier J."/>
            <person name="Enrico T."/>
            <person name="Nicola S."/>
        </authorList>
    </citation>
    <scope>NUCLEOTIDE SEQUENCE [LARGE SCALE GENOMIC DNA]</scope>
    <source>
        <strain evidence="7 10">CCUG 50187</strain>
    </source>
</reference>
<organism evidence="6 8">
    <name type="scientific">Mycolicibacterium conceptionense</name>
    <dbReference type="NCBI Taxonomy" id="451644"/>
    <lineage>
        <taxon>Bacteria</taxon>
        <taxon>Bacillati</taxon>
        <taxon>Actinomycetota</taxon>
        <taxon>Actinomycetes</taxon>
        <taxon>Mycobacteriales</taxon>
        <taxon>Mycobacteriaceae</taxon>
        <taxon>Mycolicibacterium</taxon>
    </lineage>
</organism>
<dbReference type="Proteomes" id="UP000037594">
    <property type="component" value="Unassembled WGS sequence"/>
</dbReference>
<name>A0A0J8WQN4_9MYCO</name>
<dbReference type="AlphaFoldDB" id="A0A0J8WQN4"/>
<dbReference type="RefSeq" id="WP_043370516.1">
    <property type="nucleotide sequence ID" value="NZ_AGSZ01000678.1"/>
</dbReference>
<dbReference type="Proteomes" id="UP000182227">
    <property type="component" value="Unassembled WGS sequence"/>
</dbReference>
<dbReference type="SUPFAM" id="SSF46689">
    <property type="entry name" value="Homeodomain-like"/>
    <property type="match status" value="1"/>
</dbReference>
<dbReference type="InterPro" id="IPR009057">
    <property type="entry name" value="Homeodomain-like_sf"/>
</dbReference>
<evidence type="ECO:0000256" key="2">
    <source>
        <dbReference type="PROSITE-ProRule" id="PRU00335"/>
    </source>
</evidence>
<evidence type="ECO:0000313" key="6">
    <source>
        <dbReference type="EMBL" id="KMV15329.1"/>
    </source>
</evidence>
<dbReference type="InterPro" id="IPR001647">
    <property type="entry name" value="HTH_TetR"/>
</dbReference>
<dbReference type="GeneID" id="44297152"/>
<evidence type="ECO:0000313" key="8">
    <source>
        <dbReference type="Proteomes" id="UP000037594"/>
    </source>
</evidence>
<reference evidence="5 9" key="1">
    <citation type="submission" date="2015-03" db="EMBL/GenBank/DDBJ databases">
        <authorList>
            <person name="Murphy D."/>
        </authorList>
    </citation>
    <scope>NUCLEOTIDE SEQUENCE [LARGE SCALE GENOMIC DNA]</scope>
    <source>
        <strain evidence="5 9">D16</strain>
    </source>
</reference>
<feature type="domain" description="HTH tetR-type" evidence="4">
    <location>
        <begin position="13"/>
        <end position="73"/>
    </location>
</feature>
<dbReference type="PROSITE" id="PS50977">
    <property type="entry name" value="HTH_TETR_2"/>
    <property type="match status" value="1"/>
</dbReference>
<accession>A0A0J8WQN4</accession>
<proteinExistence type="predicted"/>
<evidence type="ECO:0000256" key="1">
    <source>
        <dbReference type="ARBA" id="ARBA00023125"/>
    </source>
</evidence>
<feature type="compositionally biased region" description="Basic residues" evidence="3">
    <location>
        <begin position="198"/>
        <end position="215"/>
    </location>
</feature>
<evidence type="ECO:0000313" key="5">
    <source>
        <dbReference type="EMBL" id="CQD12118.1"/>
    </source>
</evidence>
<gene>
    <name evidence="6" type="ORF">ACT17_25935</name>
    <name evidence="7" type="ORF">AWB98_16930</name>
    <name evidence="5" type="ORF">BN970_02477</name>
</gene>
<feature type="DNA-binding region" description="H-T-H motif" evidence="2">
    <location>
        <begin position="36"/>
        <end position="55"/>
    </location>
</feature>
<feature type="region of interest" description="Disordered" evidence="3">
    <location>
        <begin position="193"/>
        <end position="215"/>
    </location>
</feature>
<dbReference type="OrthoDB" id="3474596at2"/>
<protein>
    <submittedName>
        <fullName evidence="6">TetR family transcriptional regulator</fullName>
    </submittedName>
</protein>
<evidence type="ECO:0000313" key="10">
    <source>
        <dbReference type="Proteomes" id="UP000193811"/>
    </source>
</evidence>